<evidence type="ECO:0000313" key="10">
    <source>
        <dbReference type="Proteomes" id="UP000558113"/>
    </source>
</evidence>
<keyword evidence="10" id="KW-1185">Reference proteome</keyword>
<dbReference type="Pfam" id="PF03845">
    <property type="entry name" value="Spore_permease"/>
    <property type="match status" value="1"/>
</dbReference>
<feature type="transmembrane region" description="Helical" evidence="8">
    <location>
        <begin position="116"/>
        <end position="135"/>
    </location>
</feature>
<dbReference type="Proteomes" id="UP000558113">
    <property type="component" value="Unassembled WGS sequence"/>
</dbReference>
<sequence length="369" mass="40825">MMEQGKISSLQSALLLYMGIISTSLLYLPSITASEAPIDFWMSPIFASAAGFLIVLVIHALSGLYPNRTFMEYLPRIIGDFPARCLGFLYLVTLLNMDGAIVRSYTELMLNAFLKLTPKSIIIVTIVFVCAVTVRSGIEVLGRCAQFFVPLIVLSLLVIVFLLQSSFDVKEIKPILAHGLGPPARGGRLVSTWFSEFFFLSFLIPYTRDAANSLKWSSFSVIAVLVTMVGMNLSILFLLGEDSARYLYPILIAARYISVSDFIENMESLIVVMWVVGLFIKISLFYYVTAVFAAQWMKLSDYRPIVFPTGLLIFAFAIWGLPNLMSLVARSSDGGDLNDLMFRLVLPVLLLAIAWLRTRLGGAGGGKEA</sequence>
<evidence type="ECO:0000256" key="8">
    <source>
        <dbReference type="SAM" id="Phobius"/>
    </source>
</evidence>
<comment type="similarity">
    <text evidence="2">Belongs to the amino acid-polyamine-organocation (APC) superfamily. Spore germination protein (SGP) (TC 2.A.3.9) family.</text>
</comment>
<evidence type="ECO:0000256" key="4">
    <source>
        <dbReference type="ARBA" id="ARBA00022544"/>
    </source>
</evidence>
<dbReference type="GO" id="GO:0009847">
    <property type="term" value="P:spore germination"/>
    <property type="evidence" value="ECO:0007669"/>
    <property type="project" value="InterPro"/>
</dbReference>
<keyword evidence="7 8" id="KW-0472">Membrane</keyword>
<dbReference type="PANTHER" id="PTHR34975:SF2">
    <property type="entry name" value="SPORE GERMINATION PROTEIN A2"/>
    <property type="match status" value="1"/>
</dbReference>
<keyword evidence="6 8" id="KW-1133">Transmembrane helix</keyword>
<keyword evidence="4" id="KW-0309">Germination</keyword>
<evidence type="ECO:0000256" key="1">
    <source>
        <dbReference type="ARBA" id="ARBA00004141"/>
    </source>
</evidence>
<feature type="transmembrane region" description="Helical" evidence="8">
    <location>
        <begin position="270"/>
        <end position="293"/>
    </location>
</feature>
<organism evidence="9 10">
    <name type="scientific">Paenibacillus sacheonensis</name>
    <dbReference type="NCBI Taxonomy" id="742054"/>
    <lineage>
        <taxon>Bacteria</taxon>
        <taxon>Bacillati</taxon>
        <taxon>Bacillota</taxon>
        <taxon>Bacilli</taxon>
        <taxon>Bacillales</taxon>
        <taxon>Paenibacillaceae</taxon>
        <taxon>Paenibacillus</taxon>
    </lineage>
</organism>
<accession>A0A7X4YN69</accession>
<protein>
    <submittedName>
        <fullName evidence="9">Endospore germination permease</fullName>
    </submittedName>
</protein>
<evidence type="ECO:0000256" key="3">
    <source>
        <dbReference type="ARBA" id="ARBA00022448"/>
    </source>
</evidence>
<dbReference type="PANTHER" id="PTHR34975">
    <property type="entry name" value="SPORE GERMINATION PROTEIN A2"/>
    <property type="match status" value="1"/>
</dbReference>
<dbReference type="GO" id="GO:0016020">
    <property type="term" value="C:membrane"/>
    <property type="evidence" value="ECO:0007669"/>
    <property type="project" value="UniProtKB-SubCell"/>
</dbReference>
<proteinExistence type="inferred from homology"/>
<evidence type="ECO:0000313" key="9">
    <source>
        <dbReference type="EMBL" id="NBC69432.1"/>
    </source>
</evidence>
<comment type="subcellular location">
    <subcellularLocation>
        <location evidence="1">Membrane</location>
        <topology evidence="1">Multi-pass membrane protein</topology>
    </subcellularLocation>
</comment>
<feature type="transmembrane region" description="Helical" evidence="8">
    <location>
        <begin position="147"/>
        <end position="167"/>
    </location>
</feature>
<name>A0A7X4YN69_9BACL</name>
<evidence type="ECO:0000256" key="6">
    <source>
        <dbReference type="ARBA" id="ARBA00022989"/>
    </source>
</evidence>
<evidence type="ECO:0000256" key="2">
    <source>
        <dbReference type="ARBA" id="ARBA00007998"/>
    </source>
</evidence>
<dbReference type="AlphaFoldDB" id="A0A7X4YN69"/>
<feature type="transmembrane region" description="Helical" evidence="8">
    <location>
        <begin position="45"/>
        <end position="65"/>
    </location>
</feature>
<dbReference type="NCBIfam" id="TIGR00912">
    <property type="entry name" value="2A0309"/>
    <property type="match status" value="1"/>
</dbReference>
<reference evidence="9 10" key="1">
    <citation type="submission" date="2020-01" db="EMBL/GenBank/DDBJ databases">
        <title>Paenibacillus soybeanensis sp. nov. isolated from the nodules of soybean (Glycine max(L.) Merr).</title>
        <authorList>
            <person name="Wang H."/>
        </authorList>
    </citation>
    <scope>NUCLEOTIDE SEQUENCE [LARGE SCALE GENOMIC DNA]</scope>
    <source>
        <strain evidence="9 10">DSM 23054</strain>
    </source>
</reference>
<feature type="transmembrane region" description="Helical" evidence="8">
    <location>
        <begin position="305"/>
        <end position="328"/>
    </location>
</feature>
<evidence type="ECO:0000256" key="5">
    <source>
        <dbReference type="ARBA" id="ARBA00022692"/>
    </source>
</evidence>
<gene>
    <name evidence="9" type="ORF">GT003_10555</name>
</gene>
<dbReference type="EMBL" id="JAAAMU010000004">
    <property type="protein sequence ID" value="NBC69432.1"/>
    <property type="molecule type" value="Genomic_DNA"/>
</dbReference>
<feature type="transmembrane region" description="Helical" evidence="8">
    <location>
        <begin position="12"/>
        <end position="33"/>
    </location>
</feature>
<dbReference type="InterPro" id="IPR004761">
    <property type="entry name" value="Spore_GerAB"/>
</dbReference>
<comment type="caution">
    <text evidence="9">The sequence shown here is derived from an EMBL/GenBank/DDBJ whole genome shotgun (WGS) entry which is preliminary data.</text>
</comment>
<evidence type="ECO:0000256" key="7">
    <source>
        <dbReference type="ARBA" id="ARBA00023136"/>
    </source>
</evidence>
<dbReference type="OrthoDB" id="2078716at2"/>
<keyword evidence="5 8" id="KW-0812">Transmembrane</keyword>
<feature type="transmembrane region" description="Helical" evidence="8">
    <location>
        <begin position="219"/>
        <end position="240"/>
    </location>
</feature>
<feature type="transmembrane region" description="Helical" evidence="8">
    <location>
        <begin position="187"/>
        <end position="207"/>
    </location>
</feature>
<feature type="transmembrane region" description="Helical" evidence="8">
    <location>
        <begin position="340"/>
        <end position="358"/>
    </location>
</feature>
<keyword evidence="3" id="KW-0813">Transport</keyword>